<dbReference type="eggNOG" id="COG1011">
    <property type="taxonomic scope" value="Bacteria"/>
</dbReference>
<accession>K9UJ56</accession>
<protein>
    <submittedName>
        <fullName evidence="1">Haloacid dehalogenase superfamily enzyme, subfamily IA,REG-2-like HAD hydrolase, subfamily IA</fullName>
    </submittedName>
</protein>
<evidence type="ECO:0000313" key="2">
    <source>
        <dbReference type="Proteomes" id="UP000010366"/>
    </source>
</evidence>
<dbReference type="CDD" id="cd16415">
    <property type="entry name" value="HAD_dREG-2_like"/>
    <property type="match status" value="1"/>
</dbReference>
<dbReference type="NCBIfam" id="TIGR01549">
    <property type="entry name" value="HAD-SF-IA-v1"/>
    <property type="match status" value="1"/>
</dbReference>
<dbReference type="GO" id="GO:0016787">
    <property type="term" value="F:hydrolase activity"/>
    <property type="evidence" value="ECO:0007669"/>
    <property type="project" value="UniProtKB-KW"/>
</dbReference>
<proteinExistence type="predicted"/>
<dbReference type="RefSeq" id="WP_015160373.1">
    <property type="nucleotide sequence ID" value="NC_019697.1"/>
</dbReference>
<dbReference type="HOGENOM" id="CLU_045011_8_0_3"/>
<keyword evidence="2" id="KW-1185">Reference proteome</keyword>
<dbReference type="Gene3D" id="3.40.50.1000">
    <property type="entry name" value="HAD superfamily/HAD-like"/>
    <property type="match status" value="1"/>
</dbReference>
<dbReference type="PANTHER" id="PTHR46191:SF2">
    <property type="entry name" value="HALOACID DEHALOGENASE-LIKE HYDROLASE DOMAIN-CONTAINING PROTEIN 3"/>
    <property type="match status" value="1"/>
</dbReference>
<dbReference type="InterPro" id="IPR006439">
    <property type="entry name" value="HAD-SF_hydro_IA"/>
</dbReference>
<dbReference type="PRINTS" id="PR00413">
    <property type="entry name" value="HADHALOGNASE"/>
</dbReference>
<reference evidence="1 2" key="1">
    <citation type="submission" date="2012-05" db="EMBL/GenBank/DDBJ databases">
        <title>Finished chromosome of genome of Chamaesiphon sp. PCC 6605.</title>
        <authorList>
            <consortium name="US DOE Joint Genome Institute"/>
            <person name="Gugger M."/>
            <person name="Coursin T."/>
            <person name="Rippka R."/>
            <person name="Tandeau De Marsac N."/>
            <person name="Huntemann M."/>
            <person name="Wei C.-L."/>
            <person name="Han J."/>
            <person name="Detter J.C."/>
            <person name="Han C."/>
            <person name="Tapia R."/>
            <person name="Chen A."/>
            <person name="Kyrpides N."/>
            <person name="Mavromatis K."/>
            <person name="Markowitz V."/>
            <person name="Szeto E."/>
            <person name="Ivanova N."/>
            <person name="Pagani I."/>
            <person name="Pati A."/>
            <person name="Goodwin L."/>
            <person name="Nordberg H.P."/>
            <person name="Cantor M.N."/>
            <person name="Hua S.X."/>
            <person name="Woyke T."/>
            <person name="Kerfeld C.A."/>
        </authorList>
    </citation>
    <scope>NUCLEOTIDE SEQUENCE [LARGE SCALE GENOMIC DNA]</scope>
    <source>
        <strain evidence="2">ATCC 27169 / PCC 6605</strain>
    </source>
</reference>
<dbReference type="SFLD" id="SFLDS00003">
    <property type="entry name" value="Haloacid_Dehalogenase"/>
    <property type="match status" value="1"/>
</dbReference>
<dbReference type="SFLD" id="SFLDG01129">
    <property type="entry name" value="C1.5:_HAD__Beta-PGM__Phosphata"/>
    <property type="match status" value="1"/>
</dbReference>
<dbReference type="InterPro" id="IPR051828">
    <property type="entry name" value="HAD-like_hydrolase_domain"/>
</dbReference>
<dbReference type="Gene3D" id="1.10.150.720">
    <property type="entry name" value="Haloacid dehalogenase-like hydrolase"/>
    <property type="match status" value="1"/>
</dbReference>
<sequence length="228" mass="25410">MEHHYSTLLHIPSSLSLPKAICLDAVGTLFGVRDSVGTIYSEVASKHGVECSAELLNKYFYTAFSNSTPCIFPGVPTADVPEQEYQWWREINRQTFTAVGAWEEFDDFELFFQEVYRYFATTGAWTIYPDTIPALENWQRSGVQLAVVSNFDSRLHNVLKVLGLEHYFSTVTISTEVSAAKPQAAIFAAALDKHACAPQSAWHIGDSLEEDYLGASNAGLTAIWLNRS</sequence>
<evidence type="ECO:0000313" key="1">
    <source>
        <dbReference type="EMBL" id="AFY94234.1"/>
    </source>
</evidence>
<dbReference type="PANTHER" id="PTHR46191">
    <property type="match status" value="1"/>
</dbReference>
<dbReference type="OrthoDB" id="9809962at2"/>
<organism evidence="1 2">
    <name type="scientific">Chamaesiphon minutus (strain ATCC 27169 / PCC 6605)</name>
    <dbReference type="NCBI Taxonomy" id="1173020"/>
    <lineage>
        <taxon>Bacteria</taxon>
        <taxon>Bacillati</taxon>
        <taxon>Cyanobacteriota</taxon>
        <taxon>Cyanophyceae</taxon>
        <taxon>Gomontiellales</taxon>
        <taxon>Chamaesiphonaceae</taxon>
        <taxon>Chamaesiphon</taxon>
    </lineage>
</organism>
<dbReference type="InterPro" id="IPR023214">
    <property type="entry name" value="HAD_sf"/>
</dbReference>
<dbReference type="EMBL" id="CP003600">
    <property type="protein sequence ID" value="AFY94234.1"/>
    <property type="molecule type" value="Genomic_DNA"/>
</dbReference>
<dbReference type="PATRIC" id="fig|1173020.3.peg.3694"/>
<dbReference type="InterPro" id="IPR036412">
    <property type="entry name" value="HAD-like_sf"/>
</dbReference>
<name>K9UJ56_CHAP6</name>
<dbReference type="Pfam" id="PF00702">
    <property type="entry name" value="Hydrolase"/>
    <property type="match status" value="1"/>
</dbReference>
<gene>
    <name evidence="1" type="ORF">Cha6605_3224</name>
</gene>
<dbReference type="InterPro" id="IPR044924">
    <property type="entry name" value="HAD-SF_hydro_IA_REG-2-like_cap"/>
</dbReference>
<dbReference type="AlphaFoldDB" id="K9UJ56"/>
<dbReference type="SUPFAM" id="SSF56784">
    <property type="entry name" value="HAD-like"/>
    <property type="match status" value="1"/>
</dbReference>
<dbReference type="KEGG" id="cmp:Cha6605_3224"/>
<dbReference type="STRING" id="1173020.Cha6605_3224"/>
<dbReference type="InterPro" id="IPR011949">
    <property type="entry name" value="HAD-SF_hydro_IA_REG-2-like"/>
</dbReference>
<dbReference type="Proteomes" id="UP000010366">
    <property type="component" value="Chromosome"/>
</dbReference>
<dbReference type="NCBIfam" id="TIGR02252">
    <property type="entry name" value="DREG-2"/>
    <property type="match status" value="1"/>
</dbReference>
<keyword evidence="1" id="KW-0378">Hydrolase</keyword>